<dbReference type="Gene3D" id="1.10.8.60">
    <property type="match status" value="1"/>
</dbReference>
<protein>
    <recommendedName>
        <fullName evidence="8">AAA+ ATPase domain-containing protein</fullName>
    </recommendedName>
</protein>
<dbReference type="Gene3D" id="3.40.50.300">
    <property type="entry name" value="P-loop containing nucleotide triphosphate hydrolases"/>
    <property type="match status" value="1"/>
</dbReference>
<dbReference type="InterPro" id="IPR041569">
    <property type="entry name" value="AAA_lid_3"/>
</dbReference>
<dbReference type="GO" id="GO:0005524">
    <property type="term" value="F:ATP binding"/>
    <property type="evidence" value="ECO:0007669"/>
    <property type="project" value="UniProtKB-KW"/>
</dbReference>
<sequence length="376" mass="41543">MGRDLNKVIVDVTVFAASQIALFYAVRYVLSNLDPQKTDRKKQAKKSQELLNTLKIGDIDLSELELDEYEQAIAGEIVPPSSISTTFESIGGLDDVINQLRETVIYPLNYPELFKSQGGLLAAPKGVLLYGHPGCGKTMIAKALAKESGATFINLPLSSLMNKWLGESNKLVAGLFSLATKLQPSIIFIDEIDSLFRSRATGDHEVTGMIKAEFMTMWDGLMSGDDARVLVLGATNRPNDIDPAILRRMPKRFAIRLPNHAQRLKILRLMLAHATLSPGFDFEELARRTDGLSGSDLKETCRNAAMIPVRELMREKGGKGIKGMEEAKREGFQLRPLKMSDFIAVDSHAYSHVDPSGSGRRYQVPGNDDPMHEPLD</sequence>
<dbReference type="GO" id="GO:0005741">
    <property type="term" value="C:mitochondrial outer membrane"/>
    <property type="evidence" value="ECO:0007669"/>
    <property type="project" value="UniProtKB-SubCell"/>
</dbReference>
<dbReference type="InterPro" id="IPR003959">
    <property type="entry name" value="ATPase_AAA_core"/>
</dbReference>
<dbReference type="AlphaFoldDB" id="A0A8K0JW31"/>
<evidence type="ECO:0000313" key="9">
    <source>
        <dbReference type="EMBL" id="KAG7571488.1"/>
    </source>
</evidence>
<dbReference type="InterPro" id="IPR027417">
    <property type="entry name" value="P-loop_NTPase"/>
</dbReference>
<keyword evidence="2 6" id="KW-0547">Nucleotide-binding</keyword>
<proteinExistence type="inferred from homology"/>
<comment type="caution">
    <text evidence="9">The sequence shown here is derived from an EMBL/GenBank/DDBJ whole genome shotgun (WGS) entry which is preliminary data.</text>
</comment>
<dbReference type="Proteomes" id="UP000812966">
    <property type="component" value="Unassembled WGS sequence"/>
</dbReference>
<evidence type="ECO:0000256" key="5">
    <source>
        <dbReference type="ARBA" id="ARBA00023128"/>
    </source>
</evidence>
<comment type="subcellular location">
    <subcellularLocation>
        <location evidence="1">Mitochondrion outer membrane</location>
        <topology evidence="1">Single-pass membrane protein</topology>
    </subcellularLocation>
</comment>
<dbReference type="PANTHER" id="PTHR45644:SF3">
    <property type="entry name" value="FI08533P-RELATED"/>
    <property type="match status" value="1"/>
</dbReference>
<evidence type="ECO:0000256" key="6">
    <source>
        <dbReference type="RuleBase" id="RU003651"/>
    </source>
</evidence>
<evidence type="ECO:0000313" key="10">
    <source>
        <dbReference type="Proteomes" id="UP000812966"/>
    </source>
</evidence>
<dbReference type="EMBL" id="JABELV010000006">
    <property type="protein sequence ID" value="KAG7571488.1"/>
    <property type="molecule type" value="Genomic_DNA"/>
</dbReference>
<name>A0A8K0JW31_9TREE</name>
<dbReference type="PANTHER" id="PTHR45644">
    <property type="entry name" value="AAA ATPASE, PUTATIVE (AFU_ORTHOLOGUE AFUA_2G12920)-RELATED-RELATED"/>
    <property type="match status" value="1"/>
</dbReference>
<evidence type="ECO:0000256" key="2">
    <source>
        <dbReference type="ARBA" id="ARBA00022741"/>
    </source>
</evidence>
<keyword evidence="5" id="KW-0496">Mitochondrion</keyword>
<keyword evidence="3" id="KW-1000">Mitochondrion outer membrane</keyword>
<keyword evidence="10" id="KW-1185">Reference proteome</keyword>
<reference evidence="9" key="1">
    <citation type="submission" date="2020-04" db="EMBL/GenBank/DDBJ databases">
        <title>Analysis of mating type loci in Filobasidium floriforme.</title>
        <authorList>
            <person name="Nowrousian M."/>
        </authorList>
    </citation>
    <scope>NUCLEOTIDE SEQUENCE</scope>
    <source>
        <strain evidence="9">CBS 6242</strain>
    </source>
</reference>
<dbReference type="InterPro" id="IPR003960">
    <property type="entry name" value="ATPase_AAA_CS"/>
</dbReference>
<evidence type="ECO:0000256" key="1">
    <source>
        <dbReference type="ARBA" id="ARBA00004572"/>
    </source>
</evidence>
<keyword evidence="3" id="KW-0472">Membrane</keyword>
<dbReference type="Pfam" id="PF00004">
    <property type="entry name" value="AAA"/>
    <property type="match status" value="1"/>
</dbReference>
<dbReference type="GO" id="GO:0140570">
    <property type="term" value="P:extraction of mislocalized protein from mitochondrial outer membrane"/>
    <property type="evidence" value="ECO:0007669"/>
    <property type="project" value="TreeGrafter"/>
</dbReference>
<dbReference type="InterPro" id="IPR051701">
    <property type="entry name" value="Mito_OM_Translocase_MSP1"/>
</dbReference>
<keyword evidence="4 6" id="KW-0067">ATP-binding</keyword>
<dbReference type="FunFam" id="3.40.50.300:FF:000538">
    <property type="entry name" value="ATPase family AAA domain-containing protein 1"/>
    <property type="match status" value="1"/>
</dbReference>
<evidence type="ECO:0000259" key="8">
    <source>
        <dbReference type="SMART" id="SM00382"/>
    </source>
</evidence>
<comment type="similarity">
    <text evidence="6">Belongs to the AAA ATPase family.</text>
</comment>
<evidence type="ECO:0000256" key="4">
    <source>
        <dbReference type="ARBA" id="ARBA00022840"/>
    </source>
</evidence>
<dbReference type="SMART" id="SM00382">
    <property type="entry name" value="AAA"/>
    <property type="match status" value="1"/>
</dbReference>
<dbReference type="InterPro" id="IPR003593">
    <property type="entry name" value="AAA+_ATPase"/>
</dbReference>
<evidence type="ECO:0000256" key="7">
    <source>
        <dbReference type="SAM" id="MobiDB-lite"/>
    </source>
</evidence>
<dbReference type="Pfam" id="PF17862">
    <property type="entry name" value="AAA_lid_3"/>
    <property type="match status" value="1"/>
</dbReference>
<feature type="region of interest" description="Disordered" evidence="7">
    <location>
        <begin position="353"/>
        <end position="376"/>
    </location>
</feature>
<evidence type="ECO:0000256" key="3">
    <source>
        <dbReference type="ARBA" id="ARBA00022787"/>
    </source>
</evidence>
<dbReference type="PROSITE" id="PS00674">
    <property type="entry name" value="AAA"/>
    <property type="match status" value="1"/>
</dbReference>
<accession>A0A8K0JW31</accession>
<dbReference type="GO" id="GO:0016887">
    <property type="term" value="F:ATP hydrolysis activity"/>
    <property type="evidence" value="ECO:0007669"/>
    <property type="project" value="InterPro"/>
</dbReference>
<feature type="domain" description="AAA+ ATPase" evidence="8">
    <location>
        <begin position="123"/>
        <end position="259"/>
    </location>
</feature>
<gene>
    <name evidence="9" type="ORF">FFLO_00504</name>
</gene>
<dbReference type="SUPFAM" id="SSF52540">
    <property type="entry name" value="P-loop containing nucleoside triphosphate hydrolases"/>
    <property type="match status" value="1"/>
</dbReference>
<dbReference type="GO" id="GO:0140567">
    <property type="term" value="F:membrane protein dislocase activity"/>
    <property type="evidence" value="ECO:0007669"/>
    <property type="project" value="UniProtKB-ARBA"/>
</dbReference>
<organism evidence="9 10">
    <name type="scientific">Filobasidium floriforme</name>
    <dbReference type="NCBI Taxonomy" id="5210"/>
    <lineage>
        <taxon>Eukaryota</taxon>
        <taxon>Fungi</taxon>
        <taxon>Dikarya</taxon>
        <taxon>Basidiomycota</taxon>
        <taxon>Agaricomycotina</taxon>
        <taxon>Tremellomycetes</taxon>
        <taxon>Filobasidiales</taxon>
        <taxon>Filobasidiaceae</taxon>
        <taxon>Filobasidium</taxon>
    </lineage>
</organism>